<proteinExistence type="predicted"/>
<evidence type="ECO:0000313" key="2">
    <source>
        <dbReference type="Proteomes" id="UP001054837"/>
    </source>
</evidence>
<dbReference type="AlphaFoldDB" id="A0AAV4RXQ5"/>
<protein>
    <recommendedName>
        <fullName evidence="3">Secreted protein</fullName>
    </recommendedName>
</protein>
<dbReference type="Proteomes" id="UP001054837">
    <property type="component" value="Unassembled WGS sequence"/>
</dbReference>
<gene>
    <name evidence="1" type="ORF">CDAR_263461</name>
</gene>
<reference evidence="1 2" key="1">
    <citation type="submission" date="2021-06" db="EMBL/GenBank/DDBJ databases">
        <title>Caerostris darwini draft genome.</title>
        <authorList>
            <person name="Kono N."/>
            <person name="Arakawa K."/>
        </authorList>
    </citation>
    <scope>NUCLEOTIDE SEQUENCE [LARGE SCALE GENOMIC DNA]</scope>
</reference>
<sequence>MLCNLWDVPCRQTTVATLPLGPLFGPLTRWWLLVSVSEAGQRPLCQGAPLSCQLQLALKEALRKFYVTHALNSTFLIQFFEMSRILEAILFC</sequence>
<dbReference type="EMBL" id="BPLQ01006841">
    <property type="protein sequence ID" value="GIY25666.1"/>
    <property type="molecule type" value="Genomic_DNA"/>
</dbReference>
<keyword evidence="2" id="KW-1185">Reference proteome</keyword>
<comment type="caution">
    <text evidence="1">The sequence shown here is derived from an EMBL/GenBank/DDBJ whole genome shotgun (WGS) entry which is preliminary data.</text>
</comment>
<accession>A0AAV4RXQ5</accession>
<name>A0AAV4RXQ5_9ARAC</name>
<organism evidence="1 2">
    <name type="scientific">Caerostris darwini</name>
    <dbReference type="NCBI Taxonomy" id="1538125"/>
    <lineage>
        <taxon>Eukaryota</taxon>
        <taxon>Metazoa</taxon>
        <taxon>Ecdysozoa</taxon>
        <taxon>Arthropoda</taxon>
        <taxon>Chelicerata</taxon>
        <taxon>Arachnida</taxon>
        <taxon>Araneae</taxon>
        <taxon>Araneomorphae</taxon>
        <taxon>Entelegynae</taxon>
        <taxon>Araneoidea</taxon>
        <taxon>Araneidae</taxon>
        <taxon>Caerostris</taxon>
    </lineage>
</organism>
<evidence type="ECO:0000313" key="1">
    <source>
        <dbReference type="EMBL" id="GIY25666.1"/>
    </source>
</evidence>
<evidence type="ECO:0008006" key="3">
    <source>
        <dbReference type="Google" id="ProtNLM"/>
    </source>
</evidence>